<proteinExistence type="predicted"/>
<protein>
    <submittedName>
        <fullName evidence="1">Uncharacterized protein</fullName>
    </submittedName>
</protein>
<dbReference type="AlphaFoldDB" id="A0A0F9VCZ9"/>
<dbReference type="EMBL" id="LAZR01000582">
    <property type="protein sequence ID" value="KKN63683.1"/>
    <property type="molecule type" value="Genomic_DNA"/>
</dbReference>
<accession>A0A0F9VCZ9</accession>
<organism evidence="1">
    <name type="scientific">marine sediment metagenome</name>
    <dbReference type="NCBI Taxonomy" id="412755"/>
    <lineage>
        <taxon>unclassified sequences</taxon>
        <taxon>metagenomes</taxon>
        <taxon>ecological metagenomes</taxon>
    </lineage>
</organism>
<sequence length="120" mass="13606">MSKRPKINHLARLGLEPHPHSTHTLDNARRRDVEILGRRSRKEWPCADPKCSVGFDIDLDEVYIEHFVGTSRYGGEHFQYHVACAINKQVVRPVEGAIDKGNNRRQAIQAQRARKAANAG</sequence>
<gene>
    <name evidence="1" type="ORF">LCGC14_0499180</name>
</gene>
<comment type="caution">
    <text evidence="1">The sequence shown here is derived from an EMBL/GenBank/DDBJ whole genome shotgun (WGS) entry which is preliminary data.</text>
</comment>
<reference evidence="1" key="1">
    <citation type="journal article" date="2015" name="Nature">
        <title>Complex archaea that bridge the gap between prokaryotes and eukaryotes.</title>
        <authorList>
            <person name="Spang A."/>
            <person name="Saw J.H."/>
            <person name="Jorgensen S.L."/>
            <person name="Zaremba-Niedzwiedzka K."/>
            <person name="Martijn J."/>
            <person name="Lind A.E."/>
            <person name="van Eijk R."/>
            <person name="Schleper C."/>
            <person name="Guy L."/>
            <person name="Ettema T.J."/>
        </authorList>
    </citation>
    <scope>NUCLEOTIDE SEQUENCE</scope>
</reference>
<name>A0A0F9VCZ9_9ZZZZ</name>
<evidence type="ECO:0000313" key="1">
    <source>
        <dbReference type="EMBL" id="KKN63683.1"/>
    </source>
</evidence>